<keyword evidence="6" id="KW-1185">Reference proteome</keyword>
<dbReference type="PANTHER" id="PTHR17571">
    <property type="entry name" value="URINARY PROTEIN RUP /ACROSOMAL PROTEIN SP-10"/>
    <property type="match status" value="1"/>
</dbReference>
<dbReference type="AlphaFoldDB" id="A0AAX0ZF99"/>
<evidence type="ECO:0000256" key="1">
    <source>
        <dbReference type="SAM" id="MobiDB-lite"/>
    </source>
</evidence>
<feature type="region of interest" description="Disordered" evidence="1">
    <location>
        <begin position="263"/>
        <end position="289"/>
    </location>
</feature>
<keyword evidence="2" id="KW-0472">Membrane</keyword>
<feature type="compositionally biased region" description="Polar residues" evidence="1">
    <location>
        <begin position="263"/>
        <end position="284"/>
    </location>
</feature>
<keyword evidence="2" id="KW-0812">Transmembrane</keyword>
<dbReference type="NCBIfam" id="NF039170">
    <property type="entry name" value="SdrH_fam_CTERM"/>
    <property type="match status" value="1"/>
</dbReference>
<dbReference type="EMBL" id="PZCM01000007">
    <property type="protein sequence ID" value="PTG27074.1"/>
    <property type="molecule type" value="Genomic_DNA"/>
</dbReference>
<feature type="region of interest" description="Disordered" evidence="1">
    <location>
        <begin position="35"/>
        <end position="246"/>
    </location>
</feature>
<proteinExistence type="predicted"/>
<dbReference type="EMBL" id="PZAO01000006">
    <property type="protein sequence ID" value="PTG70415.1"/>
    <property type="molecule type" value="Genomic_DNA"/>
</dbReference>
<feature type="compositionally biased region" description="Low complexity" evidence="1">
    <location>
        <begin position="51"/>
        <end position="171"/>
    </location>
</feature>
<dbReference type="Proteomes" id="UP000242144">
    <property type="component" value="Unassembled WGS sequence"/>
</dbReference>
<accession>A0AAX0ZF99</accession>
<gene>
    <name evidence="4" type="ORF">BU638_06980</name>
    <name evidence="5" type="ORF">BU676_03485</name>
</gene>
<dbReference type="InterPro" id="IPR052671">
    <property type="entry name" value="Acrosomal_SP-10-like"/>
</dbReference>
<evidence type="ECO:0000313" key="5">
    <source>
        <dbReference type="EMBL" id="PTG70415.1"/>
    </source>
</evidence>
<evidence type="ECO:0000313" key="7">
    <source>
        <dbReference type="Proteomes" id="UP000242144"/>
    </source>
</evidence>
<dbReference type="Proteomes" id="UP000242008">
    <property type="component" value="Unassembled WGS sequence"/>
</dbReference>
<reference evidence="6 7" key="1">
    <citation type="journal article" date="2016" name="Front. Microbiol.">
        <title>Comprehensive Phylogenetic Analysis of Bovine Non-aureus Staphylococci Species Based on Whole-Genome Sequencing.</title>
        <authorList>
            <person name="Naushad S."/>
            <person name="Barkema H.W."/>
            <person name="Luby C."/>
            <person name="Condas L.A."/>
            <person name="Nobrega D.B."/>
            <person name="Carson D.A."/>
            <person name="De Buck J."/>
        </authorList>
    </citation>
    <scope>NUCLEOTIDE SEQUENCE [LARGE SCALE GENOMIC DNA]</scope>
    <source>
        <strain evidence="4 7">SNUC 105</strain>
        <strain evidence="5 6">SNUC 1363</strain>
    </source>
</reference>
<reference evidence="4" key="2">
    <citation type="submission" date="2018-03" db="EMBL/GenBank/DDBJ databases">
        <authorList>
            <person name="Naushad S."/>
        </authorList>
    </citation>
    <scope>NUCLEOTIDE SEQUENCE</scope>
    <source>
        <strain evidence="4">SNUC 105</strain>
        <strain evidence="5">SNUC 1363</strain>
    </source>
</reference>
<organism evidence="4 7">
    <name type="scientific">Staphylococcus chromogenes</name>
    <name type="common">Staphylococcus hyicus subsp. chromogenes</name>
    <dbReference type="NCBI Taxonomy" id="46126"/>
    <lineage>
        <taxon>Bacteria</taxon>
        <taxon>Bacillati</taxon>
        <taxon>Bacillota</taxon>
        <taxon>Bacilli</taxon>
        <taxon>Bacillales</taxon>
        <taxon>Staphylococcaceae</taxon>
        <taxon>Staphylococcus</taxon>
    </lineage>
</organism>
<keyword evidence="2" id="KW-1133">Transmembrane helix</keyword>
<feature type="transmembrane region" description="Helical" evidence="2">
    <location>
        <begin position="367"/>
        <end position="389"/>
    </location>
</feature>
<feature type="compositionally biased region" description="Polar residues" evidence="1">
    <location>
        <begin position="181"/>
        <end position="197"/>
    </location>
</feature>
<comment type="caution">
    <text evidence="4">The sequence shown here is derived from an EMBL/GenBank/DDBJ whole genome shotgun (WGS) entry which is preliminary data.</text>
</comment>
<evidence type="ECO:0000313" key="4">
    <source>
        <dbReference type="EMBL" id="PTG27074.1"/>
    </source>
</evidence>
<keyword evidence="3" id="KW-0732">Signal</keyword>
<feature type="compositionally biased region" description="Polar residues" evidence="1">
    <location>
        <begin position="207"/>
        <end position="235"/>
    </location>
</feature>
<dbReference type="RefSeq" id="WP_051604986.1">
    <property type="nucleotide sequence ID" value="NZ_CP133244.1"/>
</dbReference>
<protein>
    <submittedName>
        <fullName evidence="4">Uncharacterized protein</fullName>
    </submittedName>
</protein>
<feature type="compositionally biased region" description="Polar residues" evidence="1">
    <location>
        <begin position="35"/>
        <end position="50"/>
    </location>
</feature>
<evidence type="ECO:0000256" key="3">
    <source>
        <dbReference type="SAM" id="SignalP"/>
    </source>
</evidence>
<evidence type="ECO:0000256" key="2">
    <source>
        <dbReference type="SAM" id="Phobius"/>
    </source>
</evidence>
<dbReference type="PANTHER" id="PTHR17571:SF34">
    <property type="entry name" value="ACROSOMAL PROTEIN SP-10"/>
    <property type="match status" value="1"/>
</dbReference>
<feature type="signal peptide" evidence="3">
    <location>
        <begin position="1"/>
        <end position="25"/>
    </location>
</feature>
<sequence length="396" mass="43518">MLKSKRRKGLKILNISLFMAGTLLYAPSHMISNLNAEDSVTPNNATQRTVQSSTEEPSTEQPSTEEPSTEQPSTEEASTEQPSTEEPSTEQPSTEEPSTEQPSIEEPSTEQPSTEEPSTEQPSTEEPSTEQPSTEEPSTEQPSTEEPSTEQPSTEEPSTEQPSTEESSTEQPPTPGPSQPNKPTSDNGTSHGQQAPSGENPRGPNYPSESGENDTSTQNHDGNNQQPYDPSQSGNRGDFQNAMNNEPINRDLINNDFLLPSYYQNNTSTSPEIPQGRNDISSVGFSDRENEFNPLSTDRYYQNLDRKILALITGEIGALPDDRKMSGKISATHHNDDKVREINQNGENLEAKQNGNGHNRAREGLNFLKYIGIGLASLILIAGFSYLIWRRIKNGN</sequence>
<name>A0AAX0ZF99_STACR</name>
<evidence type="ECO:0000313" key="6">
    <source>
        <dbReference type="Proteomes" id="UP000242008"/>
    </source>
</evidence>
<feature type="chain" id="PRO_5043847211" evidence="3">
    <location>
        <begin position="26"/>
        <end position="396"/>
    </location>
</feature>